<evidence type="ECO:0000256" key="1">
    <source>
        <dbReference type="SAM" id="MobiDB-lite"/>
    </source>
</evidence>
<feature type="compositionally biased region" description="Low complexity" evidence="1">
    <location>
        <begin position="1"/>
        <end position="15"/>
    </location>
</feature>
<reference evidence="2" key="1">
    <citation type="submission" date="2014-09" db="EMBL/GenBank/DDBJ databases">
        <authorList>
            <person name="Magalhaes I.L.F."/>
            <person name="Oliveira U."/>
            <person name="Santos F.R."/>
            <person name="Vidigal T.H.D.A."/>
            <person name="Brescovit A.D."/>
            <person name="Santos A.J."/>
        </authorList>
    </citation>
    <scope>NUCLEOTIDE SEQUENCE</scope>
    <source>
        <tissue evidence="2">Shoot tissue taken approximately 20 cm above the soil surface</tissue>
    </source>
</reference>
<feature type="compositionally biased region" description="Polar residues" evidence="1">
    <location>
        <begin position="16"/>
        <end position="25"/>
    </location>
</feature>
<protein>
    <submittedName>
        <fullName evidence="2">Uncharacterized protein</fullName>
    </submittedName>
</protein>
<evidence type="ECO:0000313" key="2">
    <source>
        <dbReference type="EMBL" id="JAE06392.1"/>
    </source>
</evidence>
<proteinExistence type="predicted"/>
<sequence>MVYSSSCITSACRSSNTKPHQSNRQAAPRTGERDPRKSR</sequence>
<dbReference type="AlphaFoldDB" id="A0A0A9F229"/>
<dbReference type="EMBL" id="GBRH01191504">
    <property type="protein sequence ID" value="JAE06392.1"/>
    <property type="molecule type" value="Transcribed_RNA"/>
</dbReference>
<accession>A0A0A9F229</accession>
<feature type="region of interest" description="Disordered" evidence="1">
    <location>
        <begin position="1"/>
        <end position="39"/>
    </location>
</feature>
<reference evidence="2" key="2">
    <citation type="journal article" date="2015" name="Data Brief">
        <title>Shoot transcriptome of the giant reed, Arundo donax.</title>
        <authorList>
            <person name="Barrero R.A."/>
            <person name="Guerrero F.D."/>
            <person name="Moolhuijzen P."/>
            <person name="Goolsby J.A."/>
            <person name="Tidwell J."/>
            <person name="Bellgard S.E."/>
            <person name="Bellgard M.I."/>
        </authorList>
    </citation>
    <scope>NUCLEOTIDE SEQUENCE</scope>
    <source>
        <tissue evidence="2">Shoot tissue taken approximately 20 cm above the soil surface</tissue>
    </source>
</reference>
<feature type="compositionally biased region" description="Basic and acidic residues" evidence="1">
    <location>
        <begin position="30"/>
        <end position="39"/>
    </location>
</feature>
<organism evidence="2">
    <name type="scientific">Arundo donax</name>
    <name type="common">Giant reed</name>
    <name type="synonym">Donax arundinaceus</name>
    <dbReference type="NCBI Taxonomy" id="35708"/>
    <lineage>
        <taxon>Eukaryota</taxon>
        <taxon>Viridiplantae</taxon>
        <taxon>Streptophyta</taxon>
        <taxon>Embryophyta</taxon>
        <taxon>Tracheophyta</taxon>
        <taxon>Spermatophyta</taxon>
        <taxon>Magnoliopsida</taxon>
        <taxon>Liliopsida</taxon>
        <taxon>Poales</taxon>
        <taxon>Poaceae</taxon>
        <taxon>PACMAD clade</taxon>
        <taxon>Arundinoideae</taxon>
        <taxon>Arundineae</taxon>
        <taxon>Arundo</taxon>
    </lineage>
</organism>
<name>A0A0A9F229_ARUDO</name>